<dbReference type="EMBL" id="KQ982937">
    <property type="protein sequence ID" value="KYQ49097.1"/>
    <property type="molecule type" value="Genomic_DNA"/>
</dbReference>
<gene>
    <name evidence="1" type="ORF">ALC60_11824</name>
</gene>
<dbReference type="Proteomes" id="UP000075809">
    <property type="component" value="Unassembled WGS sequence"/>
</dbReference>
<protein>
    <submittedName>
        <fullName evidence="1">Uncharacterized protein</fullName>
    </submittedName>
</protein>
<accession>A0A151WMR6</accession>
<name>A0A151WMR6_9HYME</name>
<evidence type="ECO:0000313" key="1">
    <source>
        <dbReference type="EMBL" id="KYQ49097.1"/>
    </source>
</evidence>
<keyword evidence="2" id="KW-1185">Reference proteome</keyword>
<organism evidence="1 2">
    <name type="scientific">Mycetomoellerius zeteki</name>
    <dbReference type="NCBI Taxonomy" id="64791"/>
    <lineage>
        <taxon>Eukaryota</taxon>
        <taxon>Metazoa</taxon>
        <taxon>Ecdysozoa</taxon>
        <taxon>Arthropoda</taxon>
        <taxon>Hexapoda</taxon>
        <taxon>Insecta</taxon>
        <taxon>Pterygota</taxon>
        <taxon>Neoptera</taxon>
        <taxon>Endopterygota</taxon>
        <taxon>Hymenoptera</taxon>
        <taxon>Apocrita</taxon>
        <taxon>Aculeata</taxon>
        <taxon>Formicoidea</taxon>
        <taxon>Formicidae</taxon>
        <taxon>Myrmicinae</taxon>
        <taxon>Mycetomoellerius</taxon>
    </lineage>
</organism>
<evidence type="ECO:0000313" key="2">
    <source>
        <dbReference type="Proteomes" id="UP000075809"/>
    </source>
</evidence>
<dbReference type="AlphaFoldDB" id="A0A151WMR6"/>
<reference evidence="1 2" key="1">
    <citation type="submission" date="2015-09" db="EMBL/GenBank/DDBJ databases">
        <title>Trachymyrmex zeteki WGS genome.</title>
        <authorList>
            <person name="Nygaard S."/>
            <person name="Hu H."/>
            <person name="Boomsma J."/>
            <person name="Zhang G."/>
        </authorList>
    </citation>
    <scope>NUCLEOTIDE SEQUENCE [LARGE SCALE GENOMIC DNA]</scope>
    <source>
        <strain evidence="1">Tzet28-1</strain>
        <tissue evidence="1">Whole body</tissue>
    </source>
</reference>
<sequence>MYERARIFHFCLALKCRSSRSDTMNPRRGDNHLMVGAMVGACWSTLELMTRKPDITADHSSGSLLIGYAVTRYAANTPHRTPA</sequence>
<proteinExistence type="predicted"/>